<organism evidence="8 9">
    <name type="scientific">Tigriopus californicus</name>
    <name type="common">Marine copepod</name>
    <dbReference type="NCBI Taxonomy" id="6832"/>
    <lineage>
        <taxon>Eukaryota</taxon>
        <taxon>Metazoa</taxon>
        <taxon>Ecdysozoa</taxon>
        <taxon>Arthropoda</taxon>
        <taxon>Crustacea</taxon>
        <taxon>Multicrustacea</taxon>
        <taxon>Hexanauplia</taxon>
        <taxon>Copepoda</taxon>
        <taxon>Harpacticoida</taxon>
        <taxon>Harpacticidae</taxon>
        <taxon>Tigriopus</taxon>
    </lineage>
</organism>
<feature type="compositionally biased region" description="Basic and acidic residues" evidence="6">
    <location>
        <begin position="364"/>
        <end position="386"/>
    </location>
</feature>
<dbReference type="EMBL" id="VCGU01000011">
    <property type="protein sequence ID" value="TRY67829.1"/>
    <property type="molecule type" value="Genomic_DNA"/>
</dbReference>
<dbReference type="PANTHER" id="PTHR13555:SF36">
    <property type="entry name" value="ZINC FINGER C2HC DOMAIN-CONTAINING PROTEIN 1B"/>
    <property type="match status" value="1"/>
</dbReference>
<evidence type="ECO:0000256" key="2">
    <source>
        <dbReference type="ARBA" id="ARBA00022737"/>
    </source>
</evidence>
<feature type="region of interest" description="Disordered" evidence="6">
    <location>
        <begin position="1"/>
        <end position="163"/>
    </location>
</feature>
<feature type="compositionally biased region" description="Acidic residues" evidence="6">
    <location>
        <begin position="66"/>
        <end position="80"/>
    </location>
</feature>
<keyword evidence="9" id="KW-1185">Reference proteome</keyword>
<dbReference type="AlphaFoldDB" id="A0A553NR21"/>
<evidence type="ECO:0000256" key="5">
    <source>
        <dbReference type="PROSITE-ProRule" id="PRU01371"/>
    </source>
</evidence>
<gene>
    <name evidence="8" type="ORF">TCAL_03074</name>
</gene>
<feature type="compositionally biased region" description="Basic and acidic residues" evidence="6">
    <location>
        <begin position="266"/>
        <end position="278"/>
    </location>
</feature>
<dbReference type="PROSITE" id="PS52027">
    <property type="entry name" value="ZF_C2HC_C3H"/>
    <property type="match status" value="2"/>
</dbReference>
<dbReference type="InterPro" id="IPR026319">
    <property type="entry name" value="ZC2HC1A/B-like"/>
</dbReference>
<feature type="compositionally biased region" description="Basic and acidic residues" evidence="6">
    <location>
        <begin position="115"/>
        <end position="125"/>
    </location>
</feature>
<feature type="region of interest" description="Disordered" evidence="6">
    <location>
        <begin position="254"/>
        <end position="278"/>
    </location>
</feature>
<sequence>MSDSESEAPMSMRNHRLSSIIEEDDCRSHDSSPNPKSTLGRINDMTPEPDMENPLEAALAAIDSLANDEDFQDVDKENEDTWNTRRSSDEDIRIRNLRNARSNSRESSTQFGMKSPREDKPDKGSVLRSQSGSPDSHQEFELNEEQCEDGNKEDLDQEPTPPPFKERIIMARRSHSPPLKPANLNPLEELPIGPSAYKSNYNIIEPSSNAINDANLLPCPTCSRTFLRPALERHVKICEKVNFKSRNVFNVAKRRSEGNPISPKPACERQPKRKSVKPEDVLKECPHCSRKFGPKPYDRHVQWCEEKSSRLQDSPNKDLVALAKLHARTNYRPRTPAKYKEGSPSRKTSISSTVRTMESPLPGEFEHSGLHRSDSRSSRRSLERKLSNISSIQSTDHIAETQETHFIRAVTGRGSIKRGPAPTKASQLRQLVKQKEQEEHENDCPIYQKNPIPAPTTYDPLKSRASYVPRTSMSQLPSMSQSMYAPPGTPSSIRRQTQSPMSMTNSLYNGMPRTPSTVRRRSASPMRRSTTMSPSSYGFQPVVKPSVVRPMNKESMDIPQRGSYRRDPEGIDSSTDKGQIGTYDHSKQYDPYQSAAKQMQELLFGSPIPPNQGSANSAFDNLRPSTNSAFQKYIPSTADINTKLNGSHKIGVDLKSPIKPLSSTSALFSSVMPIEQNRSNLANVAANGTRSGSKSPKVARFCHECGNPFALPNIRFCCECGVKPFSIQVESFVYGFRPGLLPASVQNDPQFFLSEIDLSQSGQVG</sequence>
<feature type="domain" description="C2HC/C3H-type" evidence="7">
    <location>
        <begin position="281"/>
        <end position="310"/>
    </location>
</feature>
<keyword evidence="1" id="KW-0479">Metal-binding</keyword>
<proteinExistence type="predicted"/>
<feature type="region of interest" description="Disordered" evidence="6">
    <location>
        <begin position="327"/>
        <end position="397"/>
    </location>
</feature>
<dbReference type="Proteomes" id="UP000318571">
    <property type="component" value="Chromosome 4"/>
</dbReference>
<name>A0A553NR21_TIGCA</name>
<feature type="region of interest" description="Disordered" evidence="6">
    <location>
        <begin position="411"/>
        <end position="460"/>
    </location>
</feature>
<dbReference type="PANTHER" id="PTHR13555">
    <property type="entry name" value="C2H2 ZINC FINGER CGI-62-RELATED"/>
    <property type="match status" value="1"/>
</dbReference>
<feature type="non-terminal residue" evidence="8">
    <location>
        <position position="765"/>
    </location>
</feature>
<evidence type="ECO:0000313" key="9">
    <source>
        <dbReference type="Proteomes" id="UP000318571"/>
    </source>
</evidence>
<evidence type="ECO:0000259" key="7">
    <source>
        <dbReference type="PROSITE" id="PS52027"/>
    </source>
</evidence>
<feature type="compositionally biased region" description="Low complexity" evidence="6">
    <location>
        <begin position="474"/>
        <end position="483"/>
    </location>
</feature>
<feature type="compositionally biased region" description="Polar residues" evidence="6">
    <location>
        <begin position="345"/>
        <end position="356"/>
    </location>
</feature>
<protein>
    <recommendedName>
        <fullName evidence="7">C2HC/C3H-type domain-containing protein</fullName>
    </recommendedName>
</protein>
<dbReference type="GO" id="GO:0008270">
    <property type="term" value="F:zinc ion binding"/>
    <property type="evidence" value="ECO:0007669"/>
    <property type="project" value="UniProtKB-KW"/>
</dbReference>
<evidence type="ECO:0000256" key="6">
    <source>
        <dbReference type="SAM" id="MobiDB-lite"/>
    </source>
</evidence>
<dbReference type="OMA" id="QEEHEND"/>
<evidence type="ECO:0000313" key="8">
    <source>
        <dbReference type="EMBL" id="TRY67829.1"/>
    </source>
</evidence>
<feature type="compositionally biased region" description="Basic residues" evidence="6">
    <location>
        <begin position="327"/>
        <end position="337"/>
    </location>
</feature>
<evidence type="ECO:0000256" key="4">
    <source>
        <dbReference type="ARBA" id="ARBA00022833"/>
    </source>
</evidence>
<feature type="region of interest" description="Disordered" evidence="6">
    <location>
        <begin position="474"/>
        <end position="585"/>
    </location>
</feature>
<keyword evidence="4" id="KW-0862">Zinc</keyword>
<keyword evidence="2" id="KW-0677">Repeat</keyword>
<reference evidence="8 9" key="1">
    <citation type="journal article" date="2018" name="Nat. Ecol. Evol.">
        <title>Genomic signatures of mitonuclear coevolution across populations of Tigriopus californicus.</title>
        <authorList>
            <person name="Barreto F.S."/>
            <person name="Watson E.T."/>
            <person name="Lima T.G."/>
            <person name="Willett C.S."/>
            <person name="Edmands S."/>
            <person name="Li W."/>
            <person name="Burton R.S."/>
        </authorList>
    </citation>
    <scope>NUCLEOTIDE SEQUENCE [LARGE SCALE GENOMIC DNA]</scope>
    <source>
        <strain evidence="8 9">San Diego</strain>
    </source>
</reference>
<feature type="compositionally biased region" description="Polar residues" evidence="6">
    <location>
        <begin position="490"/>
        <end position="508"/>
    </location>
</feature>
<evidence type="ECO:0000256" key="3">
    <source>
        <dbReference type="ARBA" id="ARBA00022771"/>
    </source>
</evidence>
<evidence type="ECO:0000256" key="1">
    <source>
        <dbReference type="ARBA" id="ARBA00022723"/>
    </source>
</evidence>
<feature type="compositionally biased region" description="Polar residues" evidence="6">
    <location>
        <begin position="99"/>
        <end position="112"/>
    </location>
</feature>
<dbReference type="InterPro" id="IPR049899">
    <property type="entry name" value="Znf_C2HC_C3H"/>
</dbReference>
<comment type="caution">
    <text evidence="8">The sequence shown here is derived from an EMBL/GenBank/DDBJ whole genome shotgun (WGS) entry which is preliminary data.</text>
</comment>
<accession>A0A553NR21</accession>
<feature type="compositionally biased region" description="Polar residues" evidence="6">
    <location>
        <begin position="527"/>
        <end position="538"/>
    </location>
</feature>
<dbReference type="Pfam" id="PF13913">
    <property type="entry name" value="zf-C2HC_2"/>
    <property type="match status" value="2"/>
</dbReference>
<feature type="compositionally biased region" description="Basic and acidic residues" evidence="6">
    <location>
        <begin position="82"/>
        <end position="94"/>
    </location>
</feature>
<feature type="domain" description="C2HC/C3H-type" evidence="7">
    <location>
        <begin position="215"/>
        <end position="244"/>
    </location>
</feature>
<keyword evidence="3 5" id="KW-0863">Zinc-finger</keyword>